<dbReference type="CDD" id="cd00761">
    <property type="entry name" value="Glyco_tranf_GTA_type"/>
    <property type="match status" value="1"/>
</dbReference>
<dbReference type="SUPFAM" id="SSF53448">
    <property type="entry name" value="Nucleotide-diphospho-sugar transferases"/>
    <property type="match status" value="1"/>
</dbReference>
<dbReference type="InterPro" id="IPR029044">
    <property type="entry name" value="Nucleotide-diphossugar_trans"/>
</dbReference>
<reference evidence="2 3" key="1">
    <citation type="submission" date="2018-01" db="EMBL/GenBank/DDBJ databases">
        <authorList>
            <person name="Gaut B.S."/>
            <person name="Morton B.R."/>
            <person name="Clegg M.T."/>
            <person name="Duvall M.R."/>
        </authorList>
    </citation>
    <scope>NUCLEOTIDE SEQUENCE [LARGE SCALE GENOMIC DNA]</scope>
    <source>
        <strain evidence="2 3">HR-AV</strain>
    </source>
</reference>
<dbReference type="AlphaFoldDB" id="A0A2S4ZX24"/>
<dbReference type="Proteomes" id="UP000236893">
    <property type="component" value="Unassembled WGS sequence"/>
</dbReference>
<dbReference type="RefSeq" id="WP_103790473.1">
    <property type="nucleotide sequence ID" value="NZ_PQVF01000016.1"/>
</dbReference>
<protein>
    <submittedName>
        <fullName evidence="2">Family 2 glycosyl transferase</fullName>
    </submittedName>
</protein>
<dbReference type="EMBL" id="PQVF01000016">
    <property type="protein sequence ID" value="POY34908.1"/>
    <property type="molecule type" value="Genomic_DNA"/>
</dbReference>
<keyword evidence="3" id="KW-1185">Reference proteome</keyword>
<evidence type="ECO:0000313" key="2">
    <source>
        <dbReference type="EMBL" id="POY34908.1"/>
    </source>
</evidence>
<keyword evidence="2" id="KW-0808">Transferase</keyword>
<dbReference type="GO" id="GO:0016758">
    <property type="term" value="F:hexosyltransferase activity"/>
    <property type="evidence" value="ECO:0007669"/>
    <property type="project" value="UniProtKB-ARBA"/>
</dbReference>
<evidence type="ECO:0000313" key="3">
    <source>
        <dbReference type="Proteomes" id="UP000236893"/>
    </source>
</evidence>
<dbReference type="Gene3D" id="3.90.550.10">
    <property type="entry name" value="Spore Coat Polysaccharide Biosynthesis Protein SpsA, Chain A"/>
    <property type="match status" value="1"/>
</dbReference>
<comment type="caution">
    <text evidence="2">The sequence shown here is derived from an EMBL/GenBank/DDBJ whole genome shotgun (WGS) entry which is preliminary data.</text>
</comment>
<sequence>MILKNRFSIVLPAYKSKFFKECITSILNQTYTEFELIIINDCSPEPIEDIVNGFKDQRISYYKNSKNVGAELLVNNWNYGLTKATGNFFLIMGDDDRLDENYLSEFNCLISKYPNMDVYHCRSKIIDELGNVIMLTPSWPELENVYDNIWHRITEKRSQFISDFVYNTNSLKSQGGFFHLPLAWGSDDITAYIASKNKGIAHTNTPVFNYRSNSLSITSSGSDLLKMQANVLYEDWLTNFLKEKPNAPNEIIVYNDLASLFKKYLQKRKIALMTKSMHENLLVKSFLWYRNRKKFQISFIEIGFALLKAVSRKKANEMYKMES</sequence>
<gene>
    <name evidence="2" type="ORF">C3K47_17545</name>
</gene>
<name>A0A2S4ZX24_9SPHI</name>
<feature type="domain" description="Glycosyltransferase 2-like" evidence="1">
    <location>
        <begin position="8"/>
        <end position="134"/>
    </location>
</feature>
<proteinExistence type="predicted"/>
<evidence type="ECO:0000259" key="1">
    <source>
        <dbReference type="Pfam" id="PF00535"/>
    </source>
</evidence>
<dbReference type="InterPro" id="IPR001173">
    <property type="entry name" value="Glyco_trans_2-like"/>
</dbReference>
<organism evidence="2 3">
    <name type="scientific">Solitalea longa</name>
    <dbReference type="NCBI Taxonomy" id="2079460"/>
    <lineage>
        <taxon>Bacteria</taxon>
        <taxon>Pseudomonadati</taxon>
        <taxon>Bacteroidota</taxon>
        <taxon>Sphingobacteriia</taxon>
        <taxon>Sphingobacteriales</taxon>
        <taxon>Sphingobacteriaceae</taxon>
        <taxon>Solitalea</taxon>
    </lineage>
</organism>
<dbReference type="OrthoDB" id="9815829at2"/>
<dbReference type="Pfam" id="PF00535">
    <property type="entry name" value="Glycos_transf_2"/>
    <property type="match status" value="1"/>
</dbReference>
<dbReference type="PANTHER" id="PTHR22916">
    <property type="entry name" value="GLYCOSYLTRANSFERASE"/>
    <property type="match status" value="1"/>
</dbReference>
<accession>A0A2S4ZX24</accession>